<feature type="transmembrane region" description="Helical" evidence="11">
    <location>
        <begin position="281"/>
        <end position="306"/>
    </location>
</feature>
<evidence type="ECO:0000256" key="6">
    <source>
        <dbReference type="ARBA" id="ARBA00022989"/>
    </source>
</evidence>
<evidence type="ECO:0000256" key="10">
    <source>
        <dbReference type="SAM" id="MobiDB-lite"/>
    </source>
</evidence>
<feature type="domain" description="Membrane insertase YidC/Oxa/ALB C-terminal" evidence="12">
    <location>
        <begin position="204"/>
        <end position="393"/>
    </location>
</feature>
<dbReference type="GO" id="GO:0032977">
    <property type="term" value="F:membrane insertase activity"/>
    <property type="evidence" value="ECO:0007669"/>
    <property type="project" value="InterPro"/>
</dbReference>
<dbReference type="InterPro" id="IPR001708">
    <property type="entry name" value="YidC/ALB3/OXA1/COX18"/>
</dbReference>
<dbReference type="InterPro" id="IPR028055">
    <property type="entry name" value="YidC/Oxa/ALB_C"/>
</dbReference>
<evidence type="ECO:0000256" key="3">
    <source>
        <dbReference type="ARBA" id="ARBA00022692"/>
    </source>
</evidence>
<protein>
    <recommendedName>
        <fullName evidence="12">Membrane insertase YidC/Oxa/ALB C-terminal domain-containing protein</fullName>
    </recommendedName>
</protein>
<feature type="region of interest" description="Disordered" evidence="10">
    <location>
        <begin position="77"/>
        <end position="151"/>
    </location>
</feature>
<keyword evidence="8 11" id="KW-0472">Membrane</keyword>
<reference evidence="13" key="2">
    <citation type="submission" date="2025-08" db="UniProtKB">
        <authorList>
            <consortium name="Ensembl"/>
        </authorList>
    </citation>
    <scope>IDENTIFICATION</scope>
</reference>
<evidence type="ECO:0000256" key="5">
    <source>
        <dbReference type="ARBA" id="ARBA00022946"/>
    </source>
</evidence>
<reference evidence="13" key="3">
    <citation type="submission" date="2025-09" db="UniProtKB">
        <authorList>
            <consortium name="Ensembl"/>
        </authorList>
    </citation>
    <scope>IDENTIFICATION</scope>
</reference>
<evidence type="ECO:0000256" key="1">
    <source>
        <dbReference type="ARBA" id="ARBA00004448"/>
    </source>
</evidence>
<dbReference type="GO" id="GO:0032979">
    <property type="term" value="P:protein insertion into mitochondrial inner membrane from matrix"/>
    <property type="evidence" value="ECO:0007669"/>
    <property type="project" value="TreeGrafter"/>
</dbReference>
<name>A0A8V5GFT2_MELUD</name>
<keyword evidence="7" id="KW-0496">Mitochondrion</keyword>
<evidence type="ECO:0000256" key="7">
    <source>
        <dbReference type="ARBA" id="ARBA00023128"/>
    </source>
</evidence>
<evidence type="ECO:0000259" key="12">
    <source>
        <dbReference type="Pfam" id="PF02096"/>
    </source>
</evidence>
<dbReference type="NCBIfam" id="TIGR03592">
    <property type="entry name" value="yidC_oxa1_cterm"/>
    <property type="match status" value="1"/>
</dbReference>
<comment type="subcellular location">
    <subcellularLocation>
        <location evidence="9">Membrane</location>
        <topology evidence="9">Multi-pass membrane protein</topology>
    </subcellularLocation>
    <subcellularLocation>
        <location evidence="1">Mitochondrion inner membrane</location>
        <topology evidence="1">Multi-pass membrane protein</topology>
    </subcellularLocation>
</comment>
<dbReference type="AlphaFoldDB" id="A0A8V5GFT2"/>
<dbReference type="CDD" id="cd20069">
    <property type="entry name" value="5TM_Oxa1-like"/>
    <property type="match status" value="1"/>
</dbReference>
<evidence type="ECO:0000256" key="2">
    <source>
        <dbReference type="ARBA" id="ARBA00009877"/>
    </source>
</evidence>
<dbReference type="PANTHER" id="PTHR12428">
    <property type="entry name" value="OXA1"/>
    <property type="match status" value="1"/>
</dbReference>
<accession>A0A8V5GFT2</accession>
<evidence type="ECO:0000313" key="14">
    <source>
        <dbReference type="Proteomes" id="UP000694405"/>
    </source>
</evidence>
<dbReference type="Proteomes" id="UP000694405">
    <property type="component" value="Chromosome 30"/>
</dbReference>
<keyword evidence="6 11" id="KW-1133">Transmembrane helix</keyword>
<organism evidence="13 14">
    <name type="scientific">Melopsittacus undulatus</name>
    <name type="common">Budgerigar</name>
    <name type="synonym">Psittacus undulatus</name>
    <dbReference type="NCBI Taxonomy" id="13146"/>
    <lineage>
        <taxon>Eukaryota</taxon>
        <taxon>Metazoa</taxon>
        <taxon>Chordata</taxon>
        <taxon>Craniata</taxon>
        <taxon>Vertebrata</taxon>
        <taxon>Euteleostomi</taxon>
        <taxon>Archelosauria</taxon>
        <taxon>Archosauria</taxon>
        <taxon>Dinosauria</taxon>
        <taxon>Saurischia</taxon>
        <taxon>Theropoda</taxon>
        <taxon>Coelurosauria</taxon>
        <taxon>Aves</taxon>
        <taxon>Neognathae</taxon>
        <taxon>Neoaves</taxon>
        <taxon>Telluraves</taxon>
        <taxon>Australaves</taxon>
        <taxon>Psittaciformes</taxon>
        <taxon>Psittaculidae</taxon>
        <taxon>Melopsittacus</taxon>
    </lineage>
</organism>
<dbReference type="PANTHER" id="PTHR12428:SF66">
    <property type="entry name" value="MITOCHONDRIAL INNER MEMBRANE PROTEIN OXA1L"/>
    <property type="match status" value="1"/>
</dbReference>
<keyword evidence="3 9" id="KW-0812">Transmembrane</keyword>
<evidence type="ECO:0000256" key="11">
    <source>
        <dbReference type="SAM" id="Phobius"/>
    </source>
</evidence>
<evidence type="ECO:0000256" key="4">
    <source>
        <dbReference type="ARBA" id="ARBA00022792"/>
    </source>
</evidence>
<feature type="region of interest" description="Disordered" evidence="10">
    <location>
        <begin position="1"/>
        <end position="32"/>
    </location>
</feature>
<feature type="transmembrane region" description="Helical" evidence="11">
    <location>
        <begin position="326"/>
        <end position="343"/>
    </location>
</feature>
<evidence type="ECO:0000313" key="13">
    <source>
        <dbReference type="Ensembl" id="ENSMUNP00000029973.1"/>
    </source>
</evidence>
<feature type="region of interest" description="Disordered" evidence="10">
    <location>
        <begin position="466"/>
        <end position="503"/>
    </location>
</feature>
<dbReference type="GO" id="GO:0005743">
    <property type="term" value="C:mitochondrial inner membrane"/>
    <property type="evidence" value="ECO:0007669"/>
    <property type="project" value="UniProtKB-SubCell"/>
</dbReference>
<gene>
    <name evidence="13" type="primary">LOC117437863</name>
</gene>
<feature type="compositionally biased region" description="Pro residues" evidence="10">
    <location>
        <begin position="473"/>
        <end position="484"/>
    </location>
</feature>
<feature type="transmembrane region" description="Helical" evidence="11">
    <location>
        <begin position="202"/>
        <end position="224"/>
    </location>
</feature>
<feature type="compositionally biased region" description="Pro residues" evidence="10">
    <location>
        <begin position="104"/>
        <end position="124"/>
    </location>
</feature>
<evidence type="ECO:0000256" key="8">
    <source>
        <dbReference type="ARBA" id="ARBA00023136"/>
    </source>
</evidence>
<comment type="similarity">
    <text evidence="2 9">Belongs to the OXA1/ALB3/YidC family.</text>
</comment>
<keyword evidence="4" id="KW-0999">Mitochondrion inner membrane</keyword>
<keyword evidence="5" id="KW-0809">Transit peptide</keyword>
<keyword evidence="14" id="KW-1185">Reference proteome</keyword>
<dbReference type="Ensembl" id="ENSMUNT00000029834.1">
    <property type="protein sequence ID" value="ENSMUNP00000029973.1"/>
    <property type="gene ID" value="ENSMUNG00000019761.1"/>
</dbReference>
<sequence>MDTGWGGRRWRSQDGGGLRGGREEEGGDVMTHAPLEGGAVSVVTSQATPHSPQGAKMAAMLRVVRLQALRGPPWPWRPPVGPAAARRGLAGGGAEPGLTAPIAPMGPSPPLMGQTPPAPPPSPPLVGQDPSLIAPSPSLLPPSPPAAMGQDPLSMGQSMGLAPHAMGPGAPEVRLEELGLGACTPVGLVQNFLQFLHLDVGLPWWGAIAAGTLCVRVALLPLLLRAQREAAVLALHTPRLQQLSKGLAQARRGSDQREVARAYTELVGYQQRHNLNPLRGFLVPLVQTPVFVSFFLALQGMAAAPVPGLQWGGLGWFQDLSAPDPYYLLPVLVTASMGLVLELGAETGVSSPGGGAMRQLLRLLPLICLPFILHFPTAIFTYWLTSNSFSLLHVALLRVPALRARLGLPPPVKGGGVTPGGGGEKKGLIARMKQEWREAQALQQGEQRQWRQRHHLDMAAKGPLRQTFASNPLAPPTPPPPPPLASQAAMEGDIGVTSWGGPP</sequence>
<proteinExistence type="inferred from homology"/>
<reference evidence="13" key="1">
    <citation type="submission" date="2020-03" db="EMBL/GenBank/DDBJ databases">
        <title>Melopsittacus undulatus (budgerigar) genome, bMelUnd1, maternal haplotype with Z.</title>
        <authorList>
            <person name="Gedman G."/>
            <person name="Mountcastle J."/>
            <person name="Haase B."/>
            <person name="Formenti G."/>
            <person name="Wright T."/>
            <person name="Apodaca J."/>
            <person name="Pelan S."/>
            <person name="Chow W."/>
            <person name="Rhie A."/>
            <person name="Howe K."/>
            <person name="Fedrigo O."/>
            <person name="Jarvis E.D."/>
        </authorList>
    </citation>
    <scope>NUCLEOTIDE SEQUENCE [LARGE SCALE GENOMIC DNA]</scope>
</reference>
<feature type="transmembrane region" description="Helical" evidence="11">
    <location>
        <begin position="363"/>
        <end position="384"/>
    </location>
</feature>
<dbReference type="Pfam" id="PF02096">
    <property type="entry name" value="60KD_IMP"/>
    <property type="match status" value="1"/>
</dbReference>
<evidence type="ECO:0000256" key="9">
    <source>
        <dbReference type="RuleBase" id="RU003945"/>
    </source>
</evidence>